<proteinExistence type="predicted"/>
<dbReference type="AlphaFoldDB" id="A0A426YEW1"/>
<evidence type="ECO:0000256" key="1">
    <source>
        <dbReference type="SAM" id="MobiDB-lite"/>
    </source>
</evidence>
<feature type="region of interest" description="Disordered" evidence="1">
    <location>
        <begin position="84"/>
        <end position="153"/>
    </location>
</feature>
<dbReference type="Proteomes" id="UP000287651">
    <property type="component" value="Unassembled WGS sequence"/>
</dbReference>
<dbReference type="EMBL" id="AMZH03012845">
    <property type="protein sequence ID" value="RRT50299.1"/>
    <property type="molecule type" value="Genomic_DNA"/>
</dbReference>
<evidence type="ECO:0000313" key="2">
    <source>
        <dbReference type="EMBL" id="RRT50299.1"/>
    </source>
</evidence>
<organism evidence="2 3">
    <name type="scientific">Ensete ventricosum</name>
    <name type="common">Abyssinian banana</name>
    <name type="synonym">Musa ensete</name>
    <dbReference type="NCBI Taxonomy" id="4639"/>
    <lineage>
        <taxon>Eukaryota</taxon>
        <taxon>Viridiplantae</taxon>
        <taxon>Streptophyta</taxon>
        <taxon>Embryophyta</taxon>
        <taxon>Tracheophyta</taxon>
        <taxon>Spermatophyta</taxon>
        <taxon>Magnoliopsida</taxon>
        <taxon>Liliopsida</taxon>
        <taxon>Zingiberales</taxon>
        <taxon>Musaceae</taxon>
        <taxon>Ensete</taxon>
    </lineage>
</organism>
<comment type="caution">
    <text evidence="2">The sequence shown here is derived from an EMBL/GenBank/DDBJ whole genome shotgun (WGS) entry which is preliminary data.</text>
</comment>
<protein>
    <submittedName>
        <fullName evidence="2">Uncharacterized protein</fullName>
    </submittedName>
</protein>
<sequence>MQGSLYRSVPAYQDLAGMVQGMLSQMDPALVSFCDKIAAQGGPLHLAGDMEELNIPAAPVVQLAAVTRTSARLRNVQPDVNLAQSYEALRRPKKNADHDPGSGRDERAPVEPDSTRVGSYPALQDPPETNGPSGGPEAHSTGLPESSEVASSPQANENINDAVMTDADISKQIDSVKQHFMERTGGYGVPQLERFYARVIKGVMAIGSERREGDRRLLVLGHLLKFVEDDEIF</sequence>
<evidence type="ECO:0000313" key="3">
    <source>
        <dbReference type="Proteomes" id="UP000287651"/>
    </source>
</evidence>
<name>A0A426YEW1_ENSVE</name>
<gene>
    <name evidence="2" type="ORF">B296_00018030</name>
</gene>
<reference evidence="2 3" key="1">
    <citation type="journal article" date="2014" name="Agronomy (Basel)">
        <title>A Draft Genome Sequence for Ensete ventricosum, the Drought-Tolerant Tree Against Hunger.</title>
        <authorList>
            <person name="Harrison J."/>
            <person name="Moore K.A."/>
            <person name="Paszkiewicz K."/>
            <person name="Jones T."/>
            <person name="Grant M."/>
            <person name="Ambacheew D."/>
            <person name="Muzemil S."/>
            <person name="Studholme D.J."/>
        </authorList>
    </citation>
    <scope>NUCLEOTIDE SEQUENCE [LARGE SCALE GENOMIC DNA]</scope>
</reference>
<feature type="compositionally biased region" description="Basic and acidic residues" evidence="1">
    <location>
        <begin position="88"/>
        <end position="114"/>
    </location>
</feature>
<accession>A0A426YEW1</accession>